<keyword evidence="4 7" id="KW-0418">Kinase</keyword>
<keyword evidence="2 7" id="KW-0808">Transferase</keyword>
<evidence type="ECO:0000313" key="7">
    <source>
        <dbReference type="EMBL" id="MEQ3361966.1"/>
    </source>
</evidence>
<dbReference type="CDD" id="cd04235">
    <property type="entry name" value="AAK_CK"/>
    <property type="match status" value="1"/>
</dbReference>
<keyword evidence="5" id="KW-0067">ATP-binding</keyword>
<dbReference type="InterPro" id="IPR036393">
    <property type="entry name" value="AceGlu_kinase-like_sf"/>
</dbReference>
<name>A0ABV1JA64_9ACTN</name>
<evidence type="ECO:0000313" key="8">
    <source>
        <dbReference type="Proteomes" id="UP001487305"/>
    </source>
</evidence>
<dbReference type="InterPro" id="IPR003964">
    <property type="entry name" value="Carb_kinase"/>
</dbReference>
<accession>A0ABV1JA64</accession>
<dbReference type="Proteomes" id="UP001487305">
    <property type="component" value="Unassembled WGS sequence"/>
</dbReference>
<organism evidence="7 8">
    <name type="scientific">Raoultibacter massiliensis</name>
    <dbReference type="NCBI Taxonomy" id="1852371"/>
    <lineage>
        <taxon>Bacteria</taxon>
        <taxon>Bacillati</taxon>
        <taxon>Actinomycetota</taxon>
        <taxon>Coriobacteriia</taxon>
        <taxon>Eggerthellales</taxon>
        <taxon>Eggerthellaceae</taxon>
        <taxon>Raoultibacter</taxon>
    </lineage>
</organism>
<comment type="similarity">
    <text evidence="1">Belongs to the carbamate kinase family.</text>
</comment>
<dbReference type="PANTHER" id="PTHR30409:SF1">
    <property type="entry name" value="CARBAMATE KINASE-RELATED"/>
    <property type="match status" value="1"/>
</dbReference>
<dbReference type="EC" id="2.7.2.2" evidence="7"/>
<sequence>MPLFGIAESAVFVTCCACRCRMPNLVLVQRERIISVFGCHIVGFPRLLSFSNEEGRSKGAVVADLSIGNKLVVVALGGNALGETPEEQIELTKNAAKHIVDMVVDGARVVVTHGNGPQVGMISNAFAVASADAAAKVASMDFPECGALSQGYIGYHIAQAITNELSFRGIEHGVANLSTQTVVAIDDPAFSDPTKPIGAFMTEEEARDVADSTGYAVREDAGRGWRRVVASPRPQRIVEFDAIRSLVDQDYIVVAVGGGGIPVIETEQGYRGIPAVIDKDASAALLARMLGADTLVILTAVEKVCMRYGKPDQSEIDAMSTEYARALIDEGEFPAGSMLPKVEACIGFVEEVTDGSALITSLERAAAGLRGETGTVIRQR</sequence>
<dbReference type="PRINTS" id="PR01469">
    <property type="entry name" value="CARBMTKINASE"/>
</dbReference>
<keyword evidence="8" id="KW-1185">Reference proteome</keyword>
<dbReference type="Gene3D" id="3.40.1160.10">
    <property type="entry name" value="Acetylglutamate kinase-like"/>
    <property type="match status" value="1"/>
</dbReference>
<dbReference type="SUPFAM" id="SSF53633">
    <property type="entry name" value="Carbamate kinase-like"/>
    <property type="match status" value="1"/>
</dbReference>
<dbReference type="InterPro" id="IPR023000">
    <property type="entry name" value="Shikimate_kinase_CS"/>
</dbReference>
<dbReference type="EMBL" id="JBBNOP010000002">
    <property type="protein sequence ID" value="MEQ3361966.1"/>
    <property type="molecule type" value="Genomic_DNA"/>
</dbReference>
<gene>
    <name evidence="7" type="primary">arcC</name>
    <name evidence="7" type="ORF">AAA083_03125</name>
</gene>
<evidence type="ECO:0000259" key="6">
    <source>
        <dbReference type="Pfam" id="PF00696"/>
    </source>
</evidence>
<protein>
    <submittedName>
        <fullName evidence="7">Carbamate kinase</fullName>
        <ecNumber evidence="7">2.7.2.2</ecNumber>
    </submittedName>
</protein>
<proteinExistence type="inferred from homology"/>
<evidence type="ECO:0000256" key="5">
    <source>
        <dbReference type="ARBA" id="ARBA00022840"/>
    </source>
</evidence>
<dbReference type="Pfam" id="PF00696">
    <property type="entry name" value="AA_kinase"/>
    <property type="match status" value="1"/>
</dbReference>
<dbReference type="PANTHER" id="PTHR30409">
    <property type="entry name" value="CARBAMATE KINASE"/>
    <property type="match status" value="1"/>
</dbReference>
<dbReference type="PROSITE" id="PS01128">
    <property type="entry name" value="SHIKIMATE_KINASE"/>
    <property type="match status" value="1"/>
</dbReference>
<dbReference type="InterPro" id="IPR001048">
    <property type="entry name" value="Asp/Glu/Uridylate_kinase"/>
</dbReference>
<evidence type="ECO:0000256" key="4">
    <source>
        <dbReference type="ARBA" id="ARBA00022777"/>
    </source>
</evidence>
<reference evidence="7 8" key="1">
    <citation type="submission" date="2024-04" db="EMBL/GenBank/DDBJ databases">
        <title>Human intestinal bacterial collection.</title>
        <authorList>
            <person name="Pauvert C."/>
            <person name="Hitch T.C.A."/>
            <person name="Clavel T."/>
        </authorList>
    </citation>
    <scope>NUCLEOTIDE SEQUENCE [LARGE SCALE GENOMIC DNA]</scope>
    <source>
        <strain evidence="7 8">CLA-KB-H42</strain>
    </source>
</reference>
<evidence type="ECO:0000256" key="1">
    <source>
        <dbReference type="ARBA" id="ARBA00011066"/>
    </source>
</evidence>
<keyword evidence="3" id="KW-0547">Nucleotide-binding</keyword>
<dbReference type="RefSeq" id="WP_349227128.1">
    <property type="nucleotide sequence ID" value="NZ_JBBNOP010000002.1"/>
</dbReference>
<comment type="caution">
    <text evidence="7">The sequence shown here is derived from an EMBL/GenBank/DDBJ whole genome shotgun (WGS) entry which is preliminary data.</text>
</comment>
<feature type="domain" description="Aspartate/glutamate/uridylate kinase" evidence="6">
    <location>
        <begin position="70"/>
        <end position="351"/>
    </location>
</feature>
<dbReference type="GO" id="GO:0008804">
    <property type="term" value="F:carbamate kinase activity"/>
    <property type="evidence" value="ECO:0007669"/>
    <property type="project" value="UniProtKB-EC"/>
</dbReference>
<evidence type="ECO:0000256" key="3">
    <source>
        <dbReference type="ARBA" id="ARBA00022741"/>
    </source>
</evidence>
<evidence type="ECO:0000256" key="2">
    <source>
        <dbReference type="ARBA" id="ARBA00022679"/>
    </source>
</evidence>
<dbReference type="NCBIfam" id="NF009007">
    <property type="entry name" value="PRK12352.1"/>
    <property type="match status" value="1"/>
</dbReference>